<comment type="subcellular location">
    <subcellularLocation>
        <location evidence="1">Cell membrane</location>
        <topology evidence="1">Multi-pass membrane protein</topology>
    </subcellularLocation>
</comment>
<sequence>MRYTLFENQKDTVILVARILLMVLFVMFGWSKLTGFSGTVTYMTSTGAPVPELSAVIAVVMELAVGIALVVGFYTRPLALLLALYTLGTAIIGHHYWNMTGAEQYVNMINFYKNISIMGGLFLLCVTGPGKYSIDRR</sequence>
<name>A0ABX2C600_9BURK</name>
<keyword evidence="3" id="KW-1003">Cell membrane</keyword>
<evidence type="ECO:0000313" key="9">
    <source>
        <dbReference type="Proteomes" id="UP000652198"/>
    </source>
</evidence>
<gene>
    <name evidence="8" type="ORF">GNZ12_41485</name>
</gene>
<evidence type="ECO:0000313" key="8">
    <source>
        <dbReference type="EMBL" id="NPT47658.1"/>
    </source>
</evidence>
<evidence type="ECO:0000256" key="7">
    <source>
        <dbReference type="SAM" id="Phobius"/>
    </source>
</evidence>
<keyword evidence="4 7" id="KW-0812">Transmembrane</keyword>
<evidence type="ECO:0000256" key="5">
    <source>
        <dbReference type="ARBA" id="ARBA00022989"/>
    </source>
</evidence>
<protein>
    <submittedName>
        <fullName evidence="8">DoxX family membrane protein</fullName>
    </submittedName>
</protein>
<dbReference type="PANTHER" id="PTHR33452">
    <property type="entry name" value="OXIDOREDUCTASE CATD-RELATED"/>
    <property type="match status" value="1"/>
</dbReference>
<reference evidence="8 9" key="1">
    <citation type="submission" date="2019-11" db="EMBL/GenBank/DDBJ databases">
        <title>Metabolism of dissolved organic matter in forest soils.</title>
        <authorList>
            <person name="Cyle K.T."/>
            <person name="Wilhelm R.C."/>
            <person name="Martinez C.E."/>
        </authorList>
    </citation>
    <scope>NUCLEOTIDE SEQUENCE [LARGE SCALE GENOMIC DNA]</scope>
    <source>
        <strain evidence="8 9">1N</strain>
    </source>
</reference>
<feature type="transmembrane region" description="Helical" evidence="7">
    <location>
        <begin position="12"/>
        <end position="33"/>
    </location>
</feature>
<keyword evidence="5 7" id="KW-1133">Transmembrane helix</keyword>
<keyword evidence="6 7" id="KW-0472">Membrane</keyword>
<organism evidence="8 9">
    <name type="scientific">Paraburkholderia solitsugae</name>
    <dbReference type="NCBI Taxonomy" id="2675748"/>
    <lineage>
        <taxon>Bacteria</taxon>
        <taxon>Pseudomonadati</taxon>
        <taxon>Pseudomonadota</taxon>
        <taxon>Betaproteobacteria</taxon>
        <taxon>Burkholderiales</taxon>
        <taxon>Burkholderiaceae</taxon>
        <taxon>Paraburkholderia</taxon>
    </lineage>
</organism>
<evidence type="ECO:0000256" key="6">
    <source>
        <dbReference type="ARBA" id="ARBA00023136"/>
    </source>
</evidence>
<keyword evidence="9" id="KW-1185">Reference proteome</keyword>
<accession>A0ABX2C600</accession>
<comment type="similarity">
    <text evidence="2">Belongs to the DoxX family.</text>
</comment>
<evidence type="ECO:0000256" key="1">
    <source>
        <dbReference type="ARBA" id="ARBA00004651"/>
    </source>
</evidence>
<proteinExistence type="inferred from homology"/>
<dbReference type="InterPro" id="IPR032808">
    <property type="entry name" value="DoxX"/>
</dbReference>
<evidence type="ECO:0000256" key="3">
    <source>
        <dbReference type="ARBA" id="ARBA00022475"/>
    </source>
</evidence>
<feature type="transmembrane region" description="Helical" evidence="7">
    <location>
        <begin position="109"/>
        <end position="127"/>
    </location>
</feature>
<dbReference type="InterPro" id="IPR051907">
    <property type="entry name" value="DoxX-like_oxidoreductase"/>
</dbReference>
<dbReference type="PANTHER" id="PTHR33452:SF1">
    <property type="entry name" value="INNER MEMBRANE PROTEIN YPHA-RELATED"/>
    <property type="match status" value="1"/>
</dbReference>
<feature type="transmembrane region" description="Helical" evidence="7">
    <location>
        <begin position="53"/>
        <end position="71"/>
    </location>
</feature>
<feature type="transmembrane region" description="Helical" evidence="7">
    <location>
        <begin position="78"/>
        <end position="97"/>
    </location>
</feature>
<evidence type="ECO:0000256" key="2">
    <source>
        <dbReference type="ARBA" id="ARBA00006679"/>
    </source>
</evidence>
<evidence type="ECO:0000256" key="4">
    <source>
        <dbReference type="ARBA" id="ARBA00022692"/>
    </source>
</evidence>
<dbReference type="EMBL" id="WOEY01000167">
    <property type="protein sequence ID" value="NPT47658.1"/>
    <property type="molecule type" value="Genomic_DNA"/>
</dbReference>
<comment type="caution">
    <text evidence="8">The sequence shown here is derived from an EMBL/GenBank/DDBJ whole genome shotgun (WGS) entry which is preliminary data.</text>
</comment>
<dbReference type="RefSeq" id="WP_172318456.1">
    <property type="nucleotide sequence ID" value="NZ_WOEY01000167.1"/>
</dbReference>
<dbReference type="Pfam" id="PF07681">
    <property type="entry name" value="DoxX"/>
    <property type="match status" value="1"/>
</dbReference>
<dbReference type="Proteomes" id="UP000652198">
    <property type="component" value="Unassembled WGS sequence"/>
</dbReference>